<feature type="domain" description="Quinate/shikimate 5-dehydrogenase/glutamyl-tRNA reductase" evidence="9">
    <location>
        <begin position="119"/>
        <end position="168"/>
    </location>
</feature>
<comment type="function">
    <text evidence="8">Involved in the biosynthesis of the chorismate, which leads to the biosynthesis of aromatic amino acids. Catalyzes the reversible NADPH linked reduction of 3-dehydroshikimate (DHSA) to yield shikimate (SA).</text>
</comment>
<evidence type="ECO:0000313" key="13">
    <source>
        <dbReference type="Proteomes" id="UP000535937"/>
    </source>
</evidence>
<accession>A0A7W4WD13</accession>
<evidence type="ECO:0000259" key="11">
    <source>
        <dbReference type="Pfam" id="PF18317"/>
    </source>
</evidence>
<evidence type="ECO:0000256" key="2">
    <source>
        <dbReference type="ARBA" id="ARBA00012962"/>
    </source>
</evidence>
<feature type="domain" description="Shikimate dehydrogenase substrate binding N-terminal" evidence="10">
    <location>
        <begin position="7"/>
        <end position="89"/>
    </location>
</feature>
<feature type="domain" description="SDH C-terminal" evidence="11">
    <location>
        <begin position="256"/>
        <end position="286"/>
    </location>
</feature>
<keyword evidence="6 8" id="KW-0057">Aromatic amino acid biosynthesis</keyword>
<feature type="binding site" evidence="8">
    <location>
        <position position="233"/>
    </location>
    <ligand>
        <name>NADP(+)</name>
        <dbReference type="ChEBI" id="CHEBI:58349"/>
    </ligand>
</feature>
<feature type="active site" description="Proton acceptor" evidence="8">
    <location>
        <position position="66"/>
    </location>
</feature>
<feature type="binding site" evidence="8">
    <location>
        <position position="263"/>
    </location>
    <ligand>
        <name>shikimate</name>
        <dbReference type="ChEBI" id="CHEBI:36208"/>
    </ligand>
</feature>
<feature type="binding site" evidence="8">
    <location>
        <position position="87"/>
    </location>
    <ligand>
        <name>shikimate</name>
        <dbReference type="ChEBI" id="CHEBI:36208"/>
    </ligand>
</feature>
<keyword evidence="4 8" id="KW-0521">NADP</keyword>
<feature type="binding site" evidence="8">
    <location>
        <position position="235"/>
    </location>
    <ligand>
        <name>shikimate</name>
        <dbReference type="ChEBI" id="CHEBI:36208"/>
    </ligand>
</feature>
<keyword evidence="3 8" id="KW-0028">Amino-acid biosynthesis</keyword>
<evidence type="ECO:0000256" key="5">
    <source>
        <dbReference type="ARBA" id="ARBA00023002"/>
    </source>
</evidence>
<dbReference type="CDD" id="cd01065">
    <property type="entry name" value="NAD_bind_Shikimate_DH"/>
    <property type="match status" value="1"/>
</dbReference>
<dbReference type="GO" id="GO:0005829">
    <property type="term" value="C:cytosol"/>
    <property type="evidence" value="ECO:0007669"/>
    <property type="project" value="TreeGrafter"/>
</dbReference>
<dbReference type="InterPro" id="IPR013708">
    <property type="entry name" value="Shikimate_DH-bd_N"/>
</dbReference>
<feature type="binding site" evidence="8">
    <location>
        <position position="78"/>
    </location>
    <ligand>
        <name>NADP(+)</name>
        <dbReference type="ChEBI" id="CHEBI:58349"/>
    </ligand>
</feature>
<dbReference type="GO" id="GO:0009423">
    <property type="term" value="P:chorismate biosynthetic process"/>
    <property type="evidence" value="ECO:0007669"/>
    <property type="project" value="UniProtKB-UniRule"/>
</dbReference>
<sequence length="292" mass="30746">MTDHYAVVGNPIAHSLSPRIHRAFAAQTGEDIRYEKQLVEKDGFAEFARNFFTASGRGLNVTVPFKLDACEFADELTERARAAGAVNTLAKQDDGSVLGDNTDGAGLVADILHNLHWPIRGKKVLLVGAGGAARGAMLPLLGEEPALVHIANRTMQKAEQLVAEFAGHGSLNGRGAQNSRGSQNGCGALSAGGLEFFPGGFDLVINASSASLGGELPPLPPEIIGPGCKAYDMVYGAEPTPFMRWARDCGAEVADGLGMLVGQAAESFALWRGVMPQVAPVLAQLRTELQKK</sequence>
<dbReference type="GO" id="GO:0019632">
    <property type="term" value="P:shikimate metabolic process"/>
    <property type="evidence" value="ECO:0007669"/>
    <property type="project" value="InterPro"/>
</dbReference>
<comment type="similarity">
    <text evidence="8">Belongs to the shikimate dehydrogenase family.</text>
</comment>
<evidence type="ECO:0000256" key="7">
    <source>
        <dbReference type="ARBA" id="ARBA00049442"/>
    </source>
</evidence>
<feature type="binding site" evidence="8">
    <location>
        <begin position="15"/>
        <end position="17"/>
    </location>
    <ligand>
        <name>shikimate</name>
        <dbReference type="ChEBI" id="CHEBI:36208"/>
    </ligand>
</feature>
<dbReference type="InterPro" id="IPR006151">
    <property type="entry name" value="Shikm_DH/Glu-tRNA_Rdtase"/>
</dbReference>
<dbReference type="SUPFAM" id="SSF51735">
    <property type="entry name" value="NAD(P)-binding Rossmann-fold domains"/>
    <property type="match status" value="1"/>
</dbReference>
<proteinExistence type="inferred from homology"/>
<evidence type="ECO:0000256" key="6">
    <source>
        <dbReference type="ARBA" id="ARBA00023141"/>
    </source>
</evidence>
<dbReference type="FunFam" id="3.40.50.10860:FF:000006">
    <property type="entry name" value="Shikimate dehydrogenase (NADP(+))"/>
    <property type="match status" value="1"/>
</dbReference>
<feature type="binding site" evidence="8">
    <location>
        <position position="62"/>
    </location>
    <ligand>
        <name>shikimate</name>
        <dbReference type="ChEBI" id="CHEBI:36208"/>
    </ligand>
</feature>
<feature type="binding site" evidence="8">
    <location>
        <begin position="152"/>
        <end position="157"/>
    </location>
    <ligand>
        <name>NADP(+)</name>
        <dbReference type="ChEBI" id="CHEBI:58349"/>
    </ligand>
</feature>
<comment type="caution">
    <text evidence="12">The sequence shown here is derived from an EMBL/GenBank/DDBJ whole genome shotgun (WGS) entry which is preliminary data.</text>
</comment>
<dbReference type="PANTHER" id="PTHR21089">
    <property type="entry name" value="SHIKIMATE DEHYDROGENASE"/>
    <property type="match status" value="1"/>
</dbReference>
<dbReference type="NCBIfam" id="NF001310">
    <property type="entry name" value="PRK00258.1-2"/>
    <property type="match status" value="1"/>
</dbReference>
<dbReference type="InterPro" id="IPR041121">
    <property type="entry name" value="SDH_C"/>
</dbReference>
<feature type="binding site" evidence="8">
    <location>
        <position position="256"/>
    </location>
    <ligand>
        <name>NADP(+)</name>
        <dbReference type="ChEBI" id="CHEBI:58349"/>
    </ligand>
</feature>
<reference evidence="12 13" key="1">
    <citation type="submission" date="2020-08" db="EMBL/GenBank/DDBJ databases">
        <title>Genomic Encyclopedia of Type Strains, Phase III (KMG-III): the genomes of soil and plant-associated and newly described type strains.</title>
        <authorList>
            <person name="Whitman W."/>
        </authorList>
    </citation>
    <scope>NUCLEOTIDE SEQUENCE [LARGE SCALE GENOMIC DNA]</scope>
    <source>
        <strain evidence="12 13">CECT 8799</strain>
    </source>
</reference>
<dbReference type="Pfam" id="PF01488">
    <property type="entry name" value="Shikimate_DH"/>
    <property type="match status" value="1"/>
</dbReference>
<dbReference type="Gene3D" id="3.40.50.10860">
    <property type="entry name" value="Leucine Dehydrogenase, chain A, domain 1"/>
    <property type="match status" value="1"/>
</dbReference>
<keyword evidence="13" id="KW-1185">Reference proteome</keyword>
<dbReference type="Pfam" id="PF08501">
    <property type="entry name" value="Shikimate_dh_N"/>
    <property type="match status" value="1"/>
</dbReference>
<dbReference type="EMBL" id="JACHWZ010000010">
    <property type="protein sequence ID" value="MBB3061493.1"/>
    <property type="molecule type" value="Genomic_DNA"/>
</dbReference>
<feature type="binding site" evidence="8">
    <location>
        <position position="103"/>
    </location>
    <ligand>
        <name>shikimate</name>
        <dbReference type="ChEBI" id="CHEBI:36208"/>
    </ligand>
</feature>
<evidence type="ECO:0000256" key="8">
    <source>
        <dbReference type="HAMAP-Rule" id="MF_00222"/>
    </source>
</evidence>
<dbReference type="NCBIfam" id="TIGR00507">
    <property type="entry name" value="aroE"/>
    <property type="match status" value="1"/>
</dbReference>
<evidence type="ECO:0000256" key="1">
    <source>
        <dbReference type="ARBA" id="ARBA00004871"/>
    </source>
</evidence>
<dbReference type="RefSeq" id="WP_183459948.1">
    <property type="nucleotide sequence ID" value="NZ_JACHWZ010000010.1"/>
</dbReference>
<evidence type="ECO:0000313" key="12">
    <source>
        <dbReference type="EMBL" id="MBB3061493.1"/>
    </source>
</evidence>
<comment type="subunit">
    <text evidence="8">Homodimer.</text>
</comment>
<dbReference type="SUPFAM" id="SSF53223">
    <property type="entry name" value="Aminoacid dehydrogenase-like, N-terminal domain"/>
    <property type="match status" value="1"/>
</dbReference>
<evidence type="ECO:0000259" key="9">
    <source>
        <dbReference type="Pfam" id="PF01488"/>
    </source>
</evidence>
<dbReference type="GO" id="GO:0008652">
    <property type="term" value="P:amino acid biosynthetic process"/>
    <property type="evidence" value="ECO:0007669"/>
    <property type="project" value="UniProtKB-KW"/>
</dbReference>
<evidence type="ECO:0000256" key="4">
    <source>
        <dbReference type="ARBA" id="ARBA00022857"/>
    </source>
</evidence>
<dbReference type="EC" id="1.1.1.25" evidence="2 8"/>
<dbReference type="HAMAP" id="MF_00222">
    <property type="entry name" value="Shikimate_DH_AroE"/>
    <property type="match status" value="1"/>
</dbReference>
<dbReference type="UniPathway" id="UPA00053">
    <property type="reaction ID" value="UER00087"/>
</dbReference>
<evidence type="ECO:0000259" key="10">
    <source>
        <dbReference type="Pfam" id="PF08501"/>
    </source>
</evidence>
<dbReference type="Proteomes" id="UP000535937">
    <property type="component" value="Unassembled WGS sequence"/>
</dbReference>
<comment type="pathway">
    <text evidence="1 8">Metabolic intermediate biosynthesis; chorismate biosynthesis; chorismate from D-erythrose 4-phosphate and phosphoenolpyruvate: step 4/7.</text>
</comment>
<feature type="binding site" evidence="8">
    <location>
        <begin position="128"/>
        <end position="132"/>
    </location>
    <ligand>
        <name>NADP(+)</name>
        <dbReference type="ChEBI" id="CHEBI:58349"/>
    </ligand>
</feature>
<dbReference type="Gene3D" id="3.40.50.720">
    <property type="entry name" value="NAD(P)-binding Rossmann-like Domain"/>
    <property type="match status" value="1"/>
</dbReference>
<organism evidence="12 13">
    <name type="scientific">Microbulbifer rhizosphaerae</name>
    <dbReference type="NCBI Taxonomy" id="1562603"/>
    <lineage>
        <taxon>Bacteria</taxon>
        <taxon>Pseudomonadati</taxon>
        <taxon>Pseudomonadota</taxon>
        <taxon>Gammaproteobacteria</taxon>
        <taxon>Cellvibrionales</taxon>
        <taxon>Microbulbiferaceae</taxon>
        <taxon>Microbulbifer</taxon>
    </lineage>
</organism>
<comment type="catalytic activity">
    <reaction evidence="7 8">
        <text>shikimate + NADP(+) = 3-dehydroshikimate + NADPH + H(+)</text>
        <dbReference type="Rhea" id="RHEA:17737"/>
        <dbReference type="ChEBI" id="CHEBI:15378"/>
        <dbReference type="ChEBI" id="CHEBI:16630"/>
        <dbReference type="ChEBI" id="CHEBI:36208"/>
        <dbReference type="ChEBI" id="CHEBI:57783"/>
        <dbReference type="ChEBI" id="CHEBI:58349"/>
        <dbReference type="EC" id="1.1.1.25"/>
    </reaction>
</comment>
<evidence type="ECO:0000256" key="3">
    <source>
        <dbReference type="ARBA" id="ARBA00022605"/>
    </source>
</evidence>
<protein>
    <recommendedName>
        <fullName evidence="2 8">Shikimate dehydrogenase (NADP(+))</fullName>
        <shortName evidence="8">SDH</shortName>
        <ecNumber evidence="2 8">1.1.1.25</ecNumber>
    </recommendedName>
</protein>
<gene>
    <name evidence="8" type="primary">aroE</name>
    <name evidence="12" type="ORF">FHS09_002331</name>
</gene>
<keyword evidence="5 8" id="KW-0560">Oxidoreductase</keyword>
<name>A0A7W4WD13_9GAMM</name>
<dbReference type="GO" id="GO:0009073">
    <property type="term" value="P:aromatic amino acid family biosynthetic process"/>
    <property type="evidence" value="ECO:0007669"/>
    <property type="project" value="UniProtKB-KW"/>
</dbReference>
<dbReference type="InterPro" id="IPR022893">
    <property type="entry name" value="Shikimate_DH_fam"/>
</dbReference>
<dbReference type="GO" id="GO:0004764">
    <property type="term" value="F:shikimate 3-dehydrogenase (NADP+) activity"/>
    <property type="evidence" value="ECO:0007669"/>
    <property type="project" value="UniProtKB-UniRule"/>
</dbReference>
<dbReference type="PANTHER" id="PTHR21089:SF1">
    <property type="entry name" value="BIFUNCTIONAL 3-DEHYDROQUINATE DEHYDRATASE_SHIKIMATE DEHYDROGENASE, CHLOROPLASTIC"/>
    <property type="match status" value="1"/>
</dbReference>
<dbReference type="InterPro" id="IPR046346">
    <property type="entry name" value="Aminoacid_DH-like_N_sf"/>
</dbReference>
<dbReference type="GO" id="GO:0050661">
    <property type="term" value="F:NADP binding"/>
    <property type="evidence" value="ECO:0007669"/>
    <property type="project" value="InterPro"/>
</dbReference>
<dbReference type="AlphaFoldDB" id="A0A7W4WD13"/>
<dbReference type="Pfam" id="PF18317">
    <property type="entry name" value="SDH_C"/>
    <property type="match status" value="1"/>
</dbReference>
<dbReference type="InterPro" id="IPR011342">
    <property type="entry name" value="Shikimate_DH"/>
</dbReference>
<dbReference type="InterPro" id="IPR036291">
    <property type="entry name" value="NAD(P)-bd_dom_sf"/>
</dbReference>